<feature type="compositionally biased region" description="Pro residues" evidence="1">
    <location>
        <begin position="119"/>
        <end position="131"/>
    </location>
</feature>
<evidence type="ECO:0000256" key="1">
    <source>
        <dbReference type="SAM" id="MobiDB-lite"/>
    </source>
</evidence>
<comment type="caution">
    <text evidence="2">The sequence shown here is derived from an EMBL/GenBank/DDBJ whole genome shotgun (WGS) entry which is preliminary data.</text>
</comment>
<feature type="non-terminal residue" evidence="2">
    <location>
        <position position="1"/>
    </location>
</feature>
<dbReference type="Proteomes" id="UP000789572">
    <property type="component" value="Unassembled WGS sequence"/>
</dbReference>
<feature type="region of interest" description="Disordered" evidence="1">
    <location>
        <begin position="89"/>
        <end position="205"/>
    </location>
</feature>
<dbReference type="AlphaFoldDB" id="A0A9N9E339"/>
<dbReference type="EMBL" id="CAJVPJ010005512">
    <property type="protein sequence ID" value="CAG8662121.1"/>
    <property type="molecule type" value="Genomic_DNA"/>
</dbReference>
<sequence length="242" mass="26767">LRKGHRILDVPDEYFIRSEAQSIASLSLREVEKDDSLQPTPRSPLPLPLPTFNEHGQKVFDSKSLRITNQLDIELEVAAPLHAIPSLSVTRPQSTSSLSSSSLLPDSPATQKTLRKVPRPPQLIIPPPPSPSKLKPAHLSQQKSFSFLNNSPSESSSTVQDYPPTREDTTDTRRYTRSTVASSGSTLSRDSYERTSPNGLRLTPRASMPVYTLNLPPLPNSERNSWDIGRRRESLGSIPSVV</sequence>
<evidence type="ECO:0000313" key="2">
    <source>
        <dbReference type="EMBL" id="CAG8662121.1"/>
    </source>
</evidence>
<feature type="non-terminal residue" evidence="2">
    <location>
        <position position="242"/>
    </location>
</feature>
<name>A0A9N9E339_9GLOM</name>
<protein>
    <submittedName>
        <fullName evidence="2">2451_t:CDS:1</fullName>
    </submittedName>
</protein>
<gene>
    <name evidence="2" type="ORF">POCULU_LOCUS10514</name>
</gene>
<feature type="compositionally biased region" description="Polar residues" evidence="1">
    <location>
        <begin position="180"/>
        <end position="198"/>
    </location>
</feature>
<reference evidence="2" key="1">
    <citation type="submission" date="2021-06" db="EMBL/GenBank/DDBJ databases">
        <authorList>
            <person name="Kallberg Y."/>
            <person name="Tangrot J."/>
            <person name="Rosling A."/>
        </authorList>
    </citation>
    <scope>NUCLEOTIDE SEQUENCE</scope>
    <source>
        <strain evidence="2">IA702</strain>
    </source>
</reference>
<evidence type="ECO:0000313" key="3">
    <source>
        <dbReference type="Proteomes" id="UP000789572"/>
    </source>
</evidence>
<feature type="compositionally biased region" description="Low complexity" evidence="1">
    <location>
        <begin position="89"/>
        <end position="110"/>
    </location>
</feature>
<proteinExistence type="predicted"/>
<feature type="compositionally biased region" description="Low complexity" evidence="1">
    <location>
        <begin position="144"/>
        <end position="157"/>
    </location>
</feature>
<accession>A0A9N9E339</accession>
<keyword evidence="3" id="KW-1185">Reference proteome</keyword>
<feature type="region of interest" description="Disordered" evidence="1">
    <location>
        <begin position="30"/>
        <end position="49"/>
    </location>
</feature>
<organism evidence="2 3">
    <name type="scientific">Paraglomus occultum</name>
    <dbReference type="NCBI Taxonomy" id="144539"/>
    <lineage>
        <taxon>Eukaryota</taxon>
        <taxon>Fungi</taxon>
        <taxon>Fungi incertae sedis</taxon>
        <taxon>Mucoromycota</taxon>
        <taxon>Glomeromycotina</taxon>
        <taxon>Glomeromycetes</taxon>
        <taxon>Paraglomerales</taxon>
        <taxon>Paraglomeraceae</taxon>
        <taxon>Paraglomus</taxon>
    </lineage>
</organism>
<feature type="compositionally biased region" description="Basic and acidic residues" evidence="1">
    <location>
        <begin position="164"/>
        <end position="174"/>
    </location>
</feature>